<dbReference type="InterPro" id="IPR015875">
    <property type="entry name" value="IMP_DH/GMP_Rdtase_CS"/>
</dbReference>
<comment type="caution">
    <text evidence="17">The sequence shown here is derived from an EMBL/GenBank/DDBJ whole genome shotgun (WGS) entry which is preliminary data.</text>
</comment>
<dbReference type="CDD" id="cd04601">
    <property type="entry name" value="CBS_pair_IMPDH"/>
    <property type="match status" value="1"/>
</dbReference>
<feature type="binding site" evidence="11">
    <location>
        <begin position="284"/>
        <end position="286"/>
    </location>
    <ligand>
        <name>NAD(+)</name>
        <dbReference type="ChEBI" id="CHEBI:57540"/>
    </ligand>
</feature>
<evidence type="ECO:0000256" key="11">
    <source>
        <dbReference type="PIRSR" id="PIRSR000130-3"/>
    </source>
</evidence>
<evidence type="ECO:0000313" key="18">
    <source>
        <dbReference type="Proteomes" id="UP000033867"/>
    </source>
</evidence>
<evidence type="ECO:0000256" key="8">
    <source>
        <dbReference type="ARBA" id="ARBA00023027"/>
    </source>
</evidence>
<keyword evidence="4 15" id="KW-0332">GMP biosynthesis</keyword>
<dbReference type="SUPFAM" id="SSF54631">
    <property type="entry name" value="CBS-domain pair"/>
    <property type="match status" value="1"/>
</dbReference>
<evidence type="ECO:0000256" key="15">
    <source>
        <dbReference type="RuleBase" id="RU003928"/>
    </source>
</evidence>
<reference evidence="17 18" key="1">
    <citation type="journal article" date="2015" name="Nature">
        <title>rRNA introns, odd ribosomes, and small enigmatic genomes across a large radiation of phyla.</title>
        <authorList>
            <person name="Brown C.T."/>
            <person name="Hug L.A."/>
            <person name="Thomas B.C."/>
            <person name="Sharon I."/>
            <person name="Castelle C.J."/>
            <person name="Singh A."/>
            <person name="Wilkins M.J."/>
            <person name="Williams K.H."/>
            <person name="Banfield J.F."/>
        </authorList>
    </citation>
    <scope>NUCLEOTIDE SEQUENCE [LARGE SCALE GENOMIC DNA]</scope>
</reference>
<dbReference type="PIRSF" id="PIRSF000130">
    <property type="entry name" value="IMPDH"/>
    <property type="match status" value="1"/>
</dbReference>
<dbReference type="PANTHER" id="PTHR11911">
    <property type="entry name" value="INOSINE-5-MONOPHOSPHATE DEHYDROGENASE RELATED"/>
    <property type="match status" value="1"/>
</dbReference>
<protein>
    <recommendedName>
        <fullName evidence="15">Inosine-5'-monophosphate dehydrogenase</fullName>
        <ecNumber evidence="15">1.1.1.205</ecNumber>
    </recommendedName>
</protein>
<dbReference type="SUPFAM" id="SSF51412">
    <property type="entry name" value="Inosine monophosphate dehydrogenase (IMPDH)"/>
    <property type="match status" value="1"/>
</dbReference>
<dbReference type="Proteomes" id="UP000033867">
    <property type="component" value="Unassembled WGS sequence"/>
</dbReference>
<evidence type="ECO:0000256" key="12">
    <source>
        <dbReference type="PIRSR" id="PIRSR000130-4"/>
    </source>
</evidence>
<evidence type="ECO:0000256" key="6">
    <source>
        <dbReference type="ARBA" id="ARBA00022958"/>
    </source>
</evidence>
<evidence type="ECO:0000256" key="10">
    <source>
        <dbReference type="ARBA" id="ARBA00048028"/>
    </source>
</evidence>
<keyword evidence="8 11" id="KW-0520">NAD</keyword>
<evidence type="ECO:0000313" key="17">
    <source>
        <dbReference type="EMBL" id="KKS70114.1"/>
    </source>
</evidence>
<sequence>MLRYFCYEEITILHRRIHADVVLVYTPPIGGFFMPFAMQIPFALTYDDVLIVPRRSTLSSRSDAQTKTRLTRQLDINIPIVTANMDSVTGSDMAIAMARLGGIGILHRFNTIEENVEEVKRVKRAQNFIIEDPYTIEQDQTVASAKEYVADIGITGLLVASPDKKLLGILSRRDFLYAPNGDTRVSQIMTPREKLVVGNKETTFEDARAIFARHKIEKLPLVDEENTIIGLITSDDMKLSVDFPDANLDTDGRLIVGAAVGVHGDFVERAKAVVTAGADVLVIDIAHGHSDLMINAIAALKQAVPGTPLIAGNIATAQAAKDLCDAGVDALKVGVGPGSICITRLVTGCGMPQLTAVSEVAKVAKTYGVPVIADGGIKTSGDIVKAIGAGADTVMIGSMFAGTAESPGVVMTKGDKKFKISRGSASFTQAQKRQQKGQEQKELSHVVPEGVESIVPYKGVVADIVYQLVGGLRSGMSYTNAHTIAELQENVTFVRITSAGSRESGVHDVN</sequence>
<dbReference type="InterPro" id="IPR001093">
    <property type="entry name" value="IMP_DH_GMPRt"/>
</dbReference>
<dbReference type="Pfam" id="PF00571">
    <property type="entry name" value="CBS"/>
    <property type="match status" value="2"/>
</dbReference>
<proteinExistence type="inferred from homology"/>
<comment type="cofactor">
    <cofactor evidence="1">
        <name>K(+)</name>
        <dbReference type="ChEBI" id="CHEBI:29103"/>
    </cofactor>
</comment>
<feature type="binding site" description="in other chain" evidence="12">
    <location>
        <position position="338"/>
    </location>
    <ligand>
        <name>K(+)</name>
        <dbReference type="ChEBI" id="CHEBI:29103"/>
        <note>ligand shared between two tetrameric partners</note>
    </ligand>
</feature>
<gene>
    <name evidence="17" type="ORF">UV42_C0068G0001</name>
</gene>
<feature type="binding site" description="in other chain" evidence="12">
    <location>
        <position position="336"/>
    </location>
    <ligand>
        <name>K(+)</name>
        <dbReference type="ChEBI" id="CHEBI:29103"/>
        <note>ligand shared between two tetrameric partners</note>
    </ligand>
</feature>
<evidence type="ECO:0000256" key="9">
    <source>
        <dbReference type="ARBA" id="ARBA00023122"/>
    </source>
</evidence>
<evidence type="ECO:0000256" key="4">
    <source>
        <dbReference type="ARBA" id="ARBA00022749"/>
    </source>
</evidence>
<evidence type="ECO:0000256" key="2">
    <source>
        <dbReference type="ARBA" id="ARBA00005502"/>
    </source>
</evidence>
<dbReference type="FunFam" id="3.20.20.70:FF:000424">
    <property type="entry name" value="Inosine-5'-monophosphate dehydrogenase 2"/>
    <property type="match status" value="1"/>
</dbReference>
<keyword evidence="6 12" id="KW-0630">Potassium</keyword>
<dbReference type="InterPro" id="IPR005990">
    <property type="entry name" value="IMP_DH"/>
</dbReference>
<dbReference type="CDD" id="cd00381">
    <property type="entry name" value="IMPDH"/>
    <property type="match status" value="1"/>
</dbReference>
<feature type="domain" description="CBS" evidence="16">
    <location>
        <begin position="189"/>
        <end position="250"/>
    </location>
</feature>
<dbReference type="GO" id="GO:0046872">
    <property type="term" value="F:metal ion binding"/>
    <property type="evidence" value="ECO:0007669"/>
    <property type="project" value="UniProtKB-KW"/>
</dbReference>
<keyword evidence="3 15" id="KW-0479">Metal-binding</keyword>
<evidence type="ECO:0000256" key="5">
    <source>
        <dbReference type="ARBA" id="ARBA00022755"/>
    </source>
</evidence>
<keyword evidence="7 14" id="KW-0560">Oxidoreductase</keyword>
<comment type="similarity">
    <text evidence="2 14">Belongs to the IMPDH/GMPR family.</text>
</comment>
<feature type="binding site" description="in other chain" evidence="12">
    <location>
        <position position="341"/>
    </location>
    <ligand>
        <name>K(+)</name>
        <dbReference type="ChEBI" id="CHEBI:29103"/>
        <note>ligand shared between two tetrameric partners</note>
    </ligand>
</feature>
<accession>A0A0G1BAA4</accession>
<dbReference type="AlphaFoldDB" id="A0A0G1BAA4"/>
<dbReference type="NCBIfam" id="TIGR01302">
    <property type="entry name" value="IMP_dehydrog"/>
    <property type="match status" value="1"/>
</dbReference>
<dbReference type="PATRIC" id="fig|1619052.3.peg.1065"/>
<evidence type="ECO:0000256" key="7">
    <source>
        <dbReference type="ARBA" id="ARBA00023002"/>
    </source>
</evidence>
<organism evidence="17 18">
    <name type="scientific">Candidatus Magasanikbacteria bacterium GW2011_GWE2_42_7</name>
    <dbReference type="NCBI Taxonomy" id="1619052"/>
    <lineage>
        <taxon>Bacteria</taxon>
        <taxon>Candidatus Magasanikiibacteriota</taxon>
    </lineage>
</organism>
<dbReference type="SMART" id="SM00116">
    <property type="entry name" value="CBS"/>
    <property type="match status" value="2"/>
</dbReference>
<feature type="non-terminal residue" evidence="17">
    <location>
        <position position="510"/>
    </location>
</feature>
<comment type="pathway">
    <text evidence="15">Purine metabolism; XMP biosynthesis via de novo pathway; XMP from IMP: step 1/1.</text>
</comment>
<name>A0A0G1BAA4_9BACT</name>
<dbReference type="PROSITE" id="PS51371">
    <property type="entry name" value="CBS"/>
    <property type="match status" value="2"/>
</dbReference>
<dbReference type="PANTHER" id="PTHR11911:SF111">
    <property type="entry name" value="INOSINE-5'-MONOPHOSPHATE DEHYDROGENASE"/>
    <property type="match status" value="1"/>
</dbReference>
<dbReference type="InterPro" id="IPR000644">
    <property type="entry name" value="CBS_dom"/>
</dbReference>
<dbReference type="UniPathway" id="UPA00601">
    <property type="reaction ID" value="UER00295"/>
</dbReference>
<comment type="catalytic activity">
    <reaction evidence="10 15">
        <text>IMP + NAD(+) + H2O = XMP + NADH + H(+)</text>
        <dbReference type="Rhea" id="RHEA:11708"/>
        <dbReference type="ChEBI" id="CHEBI:15377"/>
        <dbReference type="ChEBI" id="CHEBI:15378"/>
        <dbReference type="ChEBI" id="CHEBI:57464"/>
        <dbReference type="ChEBI" id="CHEBI:57540"/>
        <dbReference type="ChEBI" id="CHEBI:57945"/>
        <dbReference type="ChEBI" id="CHEBI:58053"/>
        <dbReference type="EC" id="1.1.1.205"/>
    </reaction>
</comment>
<feature type="domain" description="CBS" evidence="16">
    <location>
        <begin position="129"/>
        <end position="185"/>
    </location>
</feature>
<feature type="binding site" evidence="11">
    <location>
        <begin position="334"/>
        <end position="336"/>
    </location>
    <ligand>
        <name>NAD(+)</name>
        <dbReference type="ChEBI" id="CHEBI:57540"/>
    </ligand>
</feature>
<evidence type="ECO:0000259" key="16">
    <source>
        <dbReference type="PROSITE" id="PS51371"/>
    </source>
</evidence>
<dbReference type="GO" id="GO:0003938">
    <property type="term" value="F:IMP dehydrogenase activity"/>
    <property type="evidence" value="ECO:0007669"/>
    <property type="project" value="UniProtKB-EC"/>
</dbReference>
<dbReference type="SMART" id="SM01240">
    <property type="entry name" value="IMPDH"/>
    <property type="match status" value="1"/>
</dbReference>
<keyword evidence="5 15" id="KW-0658">Purine biosynthesis</keyword>
<keyword evidence="9 13" id="KW-0129">CBS domain</keyword>
<evidence type="ECO:0000256" key="3">
    <source>
        <dbReference type="ARBA" id="ARBA00022723"/>
    </source>
</evidence>
<dbReference type="PROSITE" id="PS00487">
    <property type="entry name" value="IMP_DH_GMP_RED"/>
    <property type="match status" value="1"/>
</dbReference>
<dbReference type="GO" id="GO:0006177">
    <property type="term" value="P:GMP biosynthetic process"/>
    <property type="evidence" value="ECO:0007669"/>
    <property type="project" value="UniProtKB-KW"/>
</dbReference>
<evidence type="ECO:0000256" key="14">
    <source>
        <dbReference type="RuleBase" id="RU003927"/>
    </source>
</evidence>
<dbReference type="InterPro" id="IPR046342">
    <property type="entry name" value="CBS_dom_sf"/>
</dbReference>
<dbReference type="GO" id="GO:0006183">
    <property type="term" value="P:GTP biosynthetic process"/>
    <property type="evidence" value="ECO:0007669"/>
    <property type="project" value="TreeGrafter"/>
</dbReference>
<dbReference type="InterPro" id="IPR013785">
    <property type="entry name" value="Aldolase_TIM"/>
</dbReference>
<dbReference type="EC" id="1.1.1.205" evidence="15"/>
<evidence type="ECO:0000256" key="13">
    <source>
        <dbReference type="PROSITE-ProRule" id="PRU00703"/>
    </source>
</evidence>
<dbReference type="EMBL" id="LCEK01000068">
    <property type="protein sequence ID" value="KKS70114.1"/>
    <property type="molecule type" value="Genomic_DNA"/>
</dbReference>
<dbReference type="Pfam" id="PF00478">
    <property type="entry name" value="IMPDH"/>
    <property type="match status" value="1"/>
</dbReference>
<evidence type="ECO:0000256" key="1">
    <source>
        <dbReference type="ARBA" id="ARBA00001958"/>
    </source>
</evidence>
<dbReference type="Gene3D" id="3.20.20.70">
    <property type="entry name" value="Aldolase class I"/>
    <property type="match status" value="1"/>
</dbReference>